<evidence type="ECO:0000313" key="2">
    <source>
        <dbReference type="Proteomes" id="UP000179642"/>
    </source>
</evidence>
<dbReference type="Proteomes" id="UP000179642">
    <property type="component" value="Unassembled WGS sequence"/>
</dbReference>
<evidence type="ECO:0000313" key="1">
    <source>
        <dbReference type="EMBL" id="OIK07833.1"/>
    </source>
</evidence>
<reference evidence="1 2" key="1">
    <citation type="submission" date="2016-10" db="EMBL/GenBank/DDBJ databases">
        <title>Genome sequence of Streptomyces sp. MUSC 1.</title>
        <authorList>
            <person name="Lee L.-H."/>
            <person name="Ser H.-L."/>
            <person name="Law J.W.-F."/>
        </authorList>
    </citation>
    <scope>NUCLEOTIDE SEQUENCE [LARGE SCALE GENOMIC DNA]</scope>
    <source>
        <strain evidence="1 2">MUSC 1</strain>
    </source>
</reference>
<comment type="caution">
    <text evidence="1">The sequence shown here is derived from an EMBL/GenBank/DDBJ whole genome shotgun (WGS) entry which is preliminary data.</text>
</comment>
<dbReference type="Pfam" id="PF12585">
    <property type="entry name" value="DUF3759"/>
    <property type="match status" value="1"/>
</dbReference>
<proteinExistence type="predicted"/>
<sequence length="102" mass="11192">MSQHSIRQYKDAHTVIYGGTGLDRNVTEEQAGHAAAWEATRKLKESGQPIDNQSLTNTLEALARQQAERLMTDLGLDHLDEQQVKRHAAAAAARIAPEFATA</sequence>
<accession>A0A1S2QQF7</accession>
<name>A0A1S2QQF7_9ACTN</name>
<dbReference type="EMBL" id="MLYO01000009">
    <property type="protein sequence ID" value="OIK07833.1"/>
    <property type="molecule type" value="Genomic_DNA"/>
</dbReference>
<dbReference type="InterPro" id="IPR022234">
    <property type="entry name" value="DUF3759"/>
</dbReference>
<gene>
    <name evidence="1" type="ORF">BIV23_02390</name>
</gene>
<organism evidence="1 2">
    <name type="scientific">Streptomyces monashensis</name>
    <dbReference type="NCBI Taxonomy" id="1678012"/>
    <lineage>
        <taxon>Bacteria</taxon>
        <taxon>Bacillati</taxon>
        <taxon>Actinomycetota</taxon>
        <taxon>Actinomycetes</taxon>
        <taxon>Kitasatosporales</taxon>
        <taxon>Streptomycetaceae</taxon>
        <taxon>Streptomyces</taxon>
    </lineage>
</organism>
<protein>
    <submittedName>
        <fullName evidence="1">Uncharacterized protein</fullName>
    </submittedName>
</protein>
<dbReference type="RefSeq" id="WP_071379009.1">
    <property type="nucleotide sequence ID" value="NZ_MLYO01000009.1"/>
</dbReference>
<keyword evidence="2" id="KW-1185">Reference proteome</keyword>
<dbReference type="AlphaFoldDB" id="A0A1S2QQF7"/>